<dbReference type="PANTHER" id="PTHR30011">
    <property type="entry name" value="ALKANESULFONATE MONOOXYGENASE-RELATED"/>
    <property type="match status" value="1"/>
</dbReference>
<dbReference type="InterPro" id="IPR036661">
    <property type="entry name" value="Luciferase-like_sf"/>
</dbReference>
<evidence type="ECO:0000256" key="6">
    <source>
        <dbReference type="PIRSR" id="PIRSR000337-1"/>
    </source>
</evidence>
<keyword evidence="2 6" id="KW-0288">FMN</keyword>
<dbReference type="InterPro" id="IPR011251">
    <property type="entry name" value="Luciferase-like_dom"/>
</dbReference>
<evidence type="ECO:0000256" key="4">
    <source>
        <dbReference type="ARBA" id="ARBA00023033"/>
    </source>
</evidence>
<dbReference type="GO" id="GO:0016705">
    <property type="term" value="F:oxidoreductase activity, acting on paired donors, with incorporation or reduction of molecular oxygen"/>
    <property type="evidence" value="ECO:0007669"/>
    <property type="project" value="InterPro"/>
</dbReference>
<feature type="region of interest" description="Disordered" evidence="7">
    <location>
        <begin position="499"/>
        <end position="519"/>
    </location>
</feature>
<dbReference type="InterPro" id="IPR016215">
    <property type="entry name" value="NTA_MOA"/>
</dbReference>
<keyword evidence="4 9" id="KW-0503">Monooxygenase</keyword>
<keyword evidence="10" id="KW-1185">Reference proteome</keyword>
<evidence type="ECO:0000256" key="7">
    <source>
        <dbReference type="SAM" id="MobiDB-lite"/>
    </source>
</evidence>
<proteinExistence type="inferred from homology"/>
<evidence type="ECO:0000256" key="2">
    <source>
        <dbReference type="ARBA" id="ARBA00022643"/>
    </source>
</evidence>
<keyword evidence="1 6" id="KW-0285">Flavoprotein</keyword>
<dbReference type="PIRSF" id="PIRSF000337">
    <property type="entry name" value="NTA_MOA"/>
    <property type="match status" value="1"/>
</dbReference>
<name>A0A917EWI5_9MICO</name>
<feature type="region of interest" description="Disordered" evidence="7">
    <location>
        <begin position="1"/>
        <end position="34"/>
    </location>
</feature>
<evidence type="ECO:0000256" key="5">
    <source>
        <dbReference type="ARBA" id="ARBA00033748"/>
    </source>
</evidence>
<feature type="binding site" evidence="6">
    <location>
        <position position="255"/>
    </location>
    <ligand>
        <name>FMN</name>
        <dbReference type="ChEBI" id="CHEBI:58210"/>
    </ligand>
</feature>
<dbReference type="PANTHER" id="PTHR30011:SF16">
    <property type="entry name" value="C2H2 FINGER DOMAIN TRANSCRIPTION FACTOR (EUROFUNG)-RELATED"/>
    <property type="match status" value="1"/>
</dbReference>
<feature type="domain" description="Luciferase-like" evidence="8">
    <location>
        <begin position="59"/>
        <end position="422"/>
    </location>
</feature>
<dbReference type="NCBIfam" id="TIGR03860">
    <property type="entry name" value="FMN_nitrolo"/>
    <property type="match status" value="1"/>
</dbReference>
<accession>A0A917EWI5</accession>
<evidence type="ECO:0000256" key="1">
    <source>
        <dbReference type="ARBA" id="ARBA00022630"/>
    </source>
</evidence>
<evidence type="ECO:0000256" key="3">
    <source>
        <dbReference type="ARBA" id="ARBA00023002"/>
    </source>
</evidence>
<dbReference type="Gene3D" id="3.20.20.30">
    <property type="entry name" value="Luciferase-like domain"/>
    <property type="match status" value="1"/>
</dbReference>
<feature type="compositionally biased region" description="Polar residues" evidence="7">
    <location>
        <begin position="1"/>
        <end position="29"/>
    </location>
</feature>
<keyword evidence="3" id="KW-0560">Oxidoreductase</keyword>
<dbReference type="EMBL" id="BMGP01000002">
    <property type="protein sequence ID" value="GGF22009.1"/>
    <property type="molecule type" value="Genomic_DNA"/>
</dbReference>
<feature type="binding site" evidence="6">
    <location>
        <position position="130"/>
    </location>
    <ligand>
        <name>FMN</name>
        <dbReference type="ChEBI" id="CHEBI:58210"/>
    </ligand>
</feature>
<dbReference type="RefSeq" id="WP_188675897.1">
    <property type="nucleotide sequence ID" value="NZ_BMGP01000002.1"/>
</dbReference>
<evidence type="ECO:0000259" key="8">
    <source>
        <dbReference type="Pfam" id="PF00296"/>
    </source>
</evidence>
<reference evidence="9 10" key="1">
    <citation type="journal article" date="2014" name="Int. J. Syst. Evol. Microbiol.">
        <title>Complete genome sequence of Corynebacterium casei LMG S-19264T (=DSM 44701T), isolated from a smear-ripened cheese.</title>
        <authorList>
            <consortium name="US DOE Joint Genome Institute (JGI-PGF)"/>
            <person name="Walter F."/>
            <person name="Albersmeier A."/>
            <person name="Kalinowski J."/>
            <person name="Ruckert C."/>
        </authorList>
    </citation>
    <scope>NUCLEOTIDE SEQUENCE [LARGE SCALE GENOMIC DNA]</scope>
    <source>
        <strain evidence="9 10">CGMCC 1.12976</strain>
    </source>
</reference>
<dbReference type="Pfam" id="PF00296">
    <property type="entry name" value="Bac_luciferase"/>
    <property type="match status" value="1"/>
</dbReference>
<protein>
    <submittedName>
        <fullName evidence="9">Nitrilotriacetate monooxygenase component A</fullName>
    </submittedName>
</protein>
<dbReference type="SUPFAM" id="SSF51679">
    <property type="entry name" value="Bacterial luciferase-like"/>
    <property type="match status" value="1"/>
</dbReference>
<dbReference type="GO" id="GO:0004497">
    <property type="term" value="F:monooxygenase activity"/>
    <property type="evidence" value="ECO:0007669"/>
    <property type="project" value="UniProtKB-KW"/>
</dbReference>
<dbReference type="AlphaFoldDB" id="A0A917EWI5"/>
<gene>
    <name evidence="9" type="ORF">GCM10011399_14640</name>
</gene>
<comment type="similarity">
    <text evidence="5">Belongs to the NtaA/SnaA/DszA monooxygenase family.</text>
</comment>
<dbReference type="InterPro" id="IPR051260">
    <property type="entry name" value="Diverse_substr_monoxygenases"/>
</dbReference>
<evidence type="ECO:0000313" key="10">
    <source>
        <dbReference type="Proteomes" id="UP000598775"/>
    </source>
</evidence>
<evidence type="ECO:0000313" key="9">
    <source>
        <dbReference type="EMBL" id="GGF22009.1"/>
    </source>
</evidence>
<organism evidence="9 10">
    <name type="scientific">Subtercola lobariae</name>
    <dbReference type="NCBI Taxonomy" id="1588641"/>
    <lineage>
        <taxon>Bacteria</taxon>
        <taxon>Bacillati</taxon>
        <taxon>Actinomycetota</taxon>
        <taxon>Actinomycetes</taxon>
        <taxon>Micrococcales</taxon>
        <taxon>Microbacteriaceae</taxon>
        <taxon>Subtercola</taxon>
    </lineage>
</organism>
<sequence>MSTQSQSTHPQSRQFHSTQLQATPLQRSTARTEDGRPLKQIHLAAHFPGVNHTTVWSDGNQASQVAFSSFRHFAQNAERGKFDFLFLAEGLRVREQKGLIHDLDVVGRPNTTAILAAVSAVTRHIGLVGTLSATFNEPYELARQLASLDHVSGGRAGWNIVTTSDAFHGENFRRGAYLDPADRYRRAEEFLDVAKQLWSSWADDAVIADAAAGEFVRPGAVRSIDHHGPQFDVTGRFTTPVSPQRYPVIVQAGDSPDGRDFASQNAEVIFSRHSEYEAGRQFYSDVKGRLDAVGRDRDSLKILPAATFILGDTADEAAERSREVGRLQISPQTAISFLEQVWGTDLSGYDVDGPLPATDPVEDTAGIARGRVRQFADPVAVSRAWRQQSEAEGLSIRELVISFAAKHTFVGTPAQVAETINRHVQNDASDGFVIVGHTSPTGLDEFVDTVIPELQERGVYRRDYDEGATLRQTLGLPTPVPLRAREKGMGSAAVASAAGSAAPGVSAGATTSASGDTADGASTVVLAHSAPASTAR</sequence>
<dbReference type="CDD" id="cd01095">
    <property type="entry name" value="Nitrilotriacetate_monoxgenase"/>
    <property type="match status" value="1"/>
</dbReference>
<comment type="caution">
    <text evidence="9">The sequence shown here is derived from an EMBL/GenBank/DDBJ whole genome shotgun (WGS) entry which is preliminary data.</text>
</comment>
<dbReference type="Proteomes" id="UP000598775">
    <property type="component" value="Unassembled WGS sequence"/>
</dbReference>
<feature type="binding site" evidence="6">
    <location>
        <position position="184"/>
    </location>
    <ligand>
        <name>FMN</name>
        <dbReference type="ChEBI" id="CHEBI:58210"/>
    </ligand>
</feature>